<dbReference type="PROSITE" id="PS50850">
    <property type="entry name" value="MFS"/>
    <property type="match status" value="1"/>
</dbReference>
<dbReference type="InterPro" id="IPR036259">
    <property type="entry name" value="MFS_trans_sf"/>
</dbReference>
<dbReference type="GO" id="GO:0006820">
    <property type="term" value="P:monoatomic anion transport"/>
    <property type="evidence" value="ECO:0007669"/>
    <property type="project" value="TreeGrafter"/>
</dbReference>
<comment type="subcellular location">
    <subcellularLocation>
        <location evidence="1">Membrane</location>
        <topology evidence="1">Multi-pass membrane protein</topology>
    </subcellularLocation>
</comment>
<feature type="transmembrane region" description="Helical" evidence="8">
    <location>
        <begin position="215"/>
        <end position="236"/>
    </location>
</feature>
<dbReference type="InterPro" id="IPR011701">
    <property type="entry name" value="MFS"/>
</dbReference>
<dbReference type="Gene3D" id="1.20.1250.20">
    <property type="entry name" value="MFS general substrate transporter like domains"/>
    <property type="match status" value="2"/>
</dbReference>
<dbReference type="InterPro" id="IPR012337">
    <property type="entry name" value="RNaseH-like_sf"/>
</dbReference>
<reference evidence="10" key="1">
    <citation type="submission" date="2021-11" db="EMBL/GenBank/DDBJ databases">
        <authorList>
            <person name="Schell T."/>
        </authorList>
    </citation>
    <scope>NUCLEOTIDE SEQUENCE</scope>
    <source>
        <strain evidence="10">M5</strain>
    </source>
</reference>
<evidence type="ECO:0000256" key="8">
    <source>
        <dbReference type="SAM" id="Phobius"/>
    </source>
</evidence>
<evidence type="ECO:0000256" key="3">
    <source>
        <dbReference type="ARBA" id="ARBA00022692"/>
    </source>
</evidence>
<protein>
    <recommendedName>
        <fullName evidence="9">Major facilitator superfamily (MFS) profile domain-containing protein</fullName>
    </recommendedName>
</protein>
<keyword evidence="6 8" id="KW-0472">Membrane</keyword>
<evidence type="ECO:0000259" key="9">
    <source>
        <dbReference type="PROSITE" id="PS50850"/>
    </source>
</evidence>
<feature type="transmembrane region" description="Helical" evidence="8">
    <location>
        <begin position="273"/>
        <end position="297"/>
    </location>
</feature>
<dbReference type="SUPFAM" id="SSF53098">
    <property type="entry name" value="Ribonuclease H-like"/>
    <property type="match status" value="1"/>
</dbReference>
<dbReference type="SUPFAM" id="SSF103473">
    <property type="entry name" value="MFS general substrate transporter"/>
    <property type="match status" value="1"/>
</dbReference>
<dbReference type="GO" id="GO:0003676">
    <property type="term" value="F:nucleic acid binding"/>
    <property type="evidence" value="ECO:0007669"/>
    <property type="project" value="InterPro"/>
</dbReference>
<feature type="transmembrane region" description="Helical" evidence="8">
    <location>
        <begin position="448"/>
        <end position="467"/>
    </location>
</feature>
<keyword evidence="3 8" id="KW-0812">Transmembrane</keyword>
<feature type="transmembrane region" description="Helical" evidence="8">
    <location>
        <begin position="355"/>
        <end position="373"/>
    </location>
</feature>
<evidence type="ECO:0000256" key="5">
    <source>
        <dbReference type="ARBA" id="ARBA00022989"/>
    </source>
</evidence>
<feature type="transmembrane region" description="Helical" evidence="8">
    <location>
        <begin position="317"/>
        <end position="334"/>
    </location>
</feature>
<feature type="region of interest" description="Disordered" evidence="7">
    <location>
        <begin position="53"/>
        <end position="86"/>
    </location>
</feature>
<dbReference type="CDD" id="cd17318">
    <property type="entry name" value="MFS_SLC17"/>
    <property type="match status" value="1"/>
</dbReference>
<dbReference type="EMBL" id="CAKKLH010000012">
    <property type="protein sequence ID" value="CAH0098933.1"/>
    <property type="molecule type" value="Genomic_DNA"/>
</dbReference>
<evidence type="ECO:0000256" key="1">
    <source>
        <dbReference type="ARBA" id="ARBA00004141"/>
    </source>
</evidence>
<accession>A0A8J2W9R4</accession>
<comment type="caution">
    <text evidence="10">The sequence shown here is derived from an EMBL/GenBank/DDBJ whole genome shotgun (WGS) entry which is preliminary data.</text>
</comment>
<feature type="compositionally biased region" description="Polar residues" evidence="7">
    <location>
        <begin position="74"/>
        <end position="83"/>
    </location>
</feature>
<proteinExistence type="predicted"/>
<dbReference type="InterPro" id="IPR020846">
    <property type="entry name" value="MFS_dom"/>
</dbReference>
<organism evidence="10 11">
    <name type="scientific">Daphnia galeata</name>
    <dbReference type="NCBI Taxonomy" id="27404"/>
    <lineage>
        <taxon>Eukaryota</taxon>
        <taxon>Metazoa</taxon>
        <taxon>Ecdysozoa</taxon>
        <taxon>Arthropoda</taxon>
        <taxon>Crustacea</taxon>
        <taxon>Branchiopoda</taxon>
        <taxon>Diplostraca</taxon>
        <taxon>Cladocera</taxon>
        <taxon>Anomopoda</taxon>
        <taxon>Daphniidae</taxon>
        <taxon>Daphnia</taxon>
    </lineage>
</organism>
<sequence>MGGPCLPARYIFTFLASAGLAIIYGLKVNMSVAIVVMVNSTALSEMALMHDSHHSDESHSNETINPEFACSAPDTGTNTTAPSQDGPFPWPEPIQGLVLGAYFWGYIVTQIPGGRMAEMFSAKWVVWASVFINVVFTLLTPVAANISYIAVLVVRFIEGLGAGVSMPALQVLLSKWAPPTERNKLSSLVYAGMSLGTVIALPFSGILAEKMGWEAVFYVQGGLGSIWCVLWLFFVFDSPKDHPRIHPAERSLFENCMENGGAKRPSLPVPWKAIASSVPFWALLIAHMCNNFGWYMLLVELPTYMKHILRFNIGKNSLLSAVPYLCLWVFSIIWSNLMDYVKNKKWINTTTVRKLSTAVASLLPALCFIGVSFAGCDRILAIVLMSLATMFMAAMYCGILANPIDLASNYSGTLLALTNTAATIPGFIVPVFVGALTHGNQSVGQWQIVFFTASGVLLVELIVFTLFGSGEEQPWNQAYTSGAGAKGRPGSAEAKQLNNKRTSVYSSYSNNTKRVQNLETTMGSMGNRQQHPLLFQHSMQLTAGVNVVILPTHLKTFVKPRKTLPFFSGAERGALIEDWLQECEKTAAILRWTDSQKLQEFARKLSGDARAFHETKLKSVKDYKMWRELMTNNFAKKDKDFFVKQLMDLKQKPNQSVRKFAQEINSLMVKTLGLAVVTSRLHRTFCLDTKLAYFSDGLREDVSIHLNSVILNNQGRMPFWSRIVEQAQDFEWLIDLQRKKTSANFAPQWNGEGYAKVYITISEEKNYRYKLTGYSVFFGNNDDPKNIYKVYKSTNNATLIVAAIYAIKTAKDCGMDRLIIYTNSEYLLKFVDEWAVSWLERKWFRICNVNLWRDLLANLDGIDVKWKKPADAHEISCFEASRLFAKLAKSQYLEQQLKRK</sequence>
<keyword evidence="4" id="KW-0769">Symport</keyword>
<dbReference type="Pfam" id="PF00075">
    <property type="entry name" value="RNase_H"/>
    <property type="match status" value="1"/>
</dbReference>
<keyword evidence="2" id="KW-0813">Transport</keyword>
<gene>
    <name evidence="10" type="ORF">DGAL_LOCUS1041</name>
</gene>
<dbReference type="Pfam" id="PF07690">
    <property type="entry name" value="MFS_1"/>
    <property type="match status" value="1"/>
</dbReference>
<evidence type="ECO:0000256" key="2">
    <source>
        <dbReference type="ARBA" id="ARBA00022448"/>
    </source>
</evidence>
<dbReference type="PANTHER" id="PTHR11662:SF457">
    <property type="entry name" value="MAJOR FACILITATOR SUPERFAMILY TRANSPORTER 3"/>
    <property type="match status" value="1"/>
</dbReference>
<feature type="domain" description="Major facilitator superfamily (MFS) profile" evidence="9">
    <location>
        <begin position="13"/>
        <end position="472"/>
    </location>
</feature>
<dbReference type="OrthoDB" id="2985014at2759"/>
<dbReference type="InterPro" id="IPR036397">
    <property type="entry name" value="RNaseH_sf"/>
</dbReference>
<dbReference type="InterPro" id="IPR050382">
    <property type="entry name" value="MFS_Na/Anion_cotransporter"/>
</dbReference>
<feature type="transmembrane region" description="Helical" evidence="8">
    <location>
        <begin position="185"/>
        <end position="203"/>
    </location>
</feature>
<dbReference type="GO" id="GO:0016020">
    <property type="term" value="C:membrane"/>
    <property type="evidence" value="ECO:0007669"/>
    <property type="project" value="UniProtKB-SubCell"/>
</dbReference>
<evidence type="ECO:0000313" key="11">
    <source>
        <dbReference type="Proteomes" id="UP000789390"/>
    </source>
</evidence>
<feature type="transmembrane region" description="Helical" evidence="8">
    <location>
        <begin position="379"/>
        <end position="401"/>
    </location>
</feature>
<keyword evidence="11" id="KW-1185">Reference proteome</keyword>
<dbReference type="FunFam" id="1.20.1250.20:FF:000003">
    <property type="entry name" value="Solute carrier family 17 member 3"/>
    <property type="match status" value="1"/>
</dbReference>
<dbReference type="PANTHER" id="PTHR11662">
    <property type="entry name" value="SOLUTE CARRIER FAMILY 17"/>
    <property type="match status" value="1"/>
</dbReference>
<evidence type="ECO:0000256" key="7">
    <source>
        <dbReference type="SAM" id="MobiDB-lite"/>
    </source>
</evidence>
<dbReference type="Gene3D" id="3.30.420.10">
    <property type="entry name" value="Ribonuclease H-like superfamily/Ribonuclease H"/>
    <property type="match status" value="1"/>
</dbReference>
<dbReference type="Proteomes" id="UP000789390">
    <property type="component" value="Unassembled WGS sequence"/>
</dbReference>
<dbReference type="AlphaFoldDB" id="A0A8J2W9R4"/>
<keyword evidence="5 8" id="KW-1133">Transmembrane helix</keyword>
<evidence type="ECO:0000256" key="4">
    <source>
        <dbReference type="ARBA" id="ARBA00022847"/>
    </source>
</evidence>
<feature type="transmembrane region" description="Helical" evidence="8">
    <location>
        <begin position="12"/>
        <end position="38"/>
    </location>
</feature>
<feature type="transmembrane region" description="Helical" evidence="8">
    <location>
        <begin position="149"/>
        <end position="173"/>
    </location>
</feature>
<feature type="transmembrane region" description="Helical" evidence="8">
    <location>
        <begin position="124"/>
        <end position="143"/>
    </location>
</feature>
<evidence type="ECO:0000256" key="6">
    <source>
        <dbReference type="ARBA" id="ARBA00023136"/>
    </source>
</evidence>
<feature type="transmembrane region" description="Helical" evidence="8">
    <location>
        <begin position="413"/>
        <end position="436"/>
    </location>
</feature>
<name>A0A8J2W9R4_9CRUS</name>
<evidence type="ECO:0000313" key="10">
    <source>
        <dbReference type="EMBL" id="CAH0098933.1"/>
    </source>
</evidence>
<dbReference type="GO" id="GO:0015293">
    <property type="term" value="F:symporter activity"/>
    <property type="evidence" value="ECO:0007669"/>
    <property type="project" value="UniProtKB-KW"/>
</dbReference>
<dbReference type="InterPro" id="IPR002156">
    <property type="entry name" value="RNaseH_domain"/>
</dbReference>
<dbReference type="GO" id="GO:0004523">
    <property type="term" value="F:RNA-DNA hybrid ribonuclease activity"/>
    <property type="evidence" value="ECO:0007669"/>
    <property type="project" value="InterPro"/>
</dbReference>